<keyword evidence="4" id="KW-1185">Reference proteome</keyword>
<feature type="transmembrane region" description="Helical" evidence="1">
    <location>
        <begin position="62"/>
        <end position="82"/>
    </location>
</feature>
<dbReference type="Pfam" id="PF10326">
    <property type="entry name" value="7TM_GPCR_Str"/>
    <property type="match status" value="1"/>
</dbReference>
<dbReference type="InterPro" id="IPR019428">
    <property type="entry name" value="7TM_GPCR_serpentine_rcpt_Str"/>
</dbReference>
<name>A0AAD4N619_9BILA</name>
<evidence type="ECO:0000313" key="4">
    <source>
        <dbReference type="Proteomes" id="UP001201812"/>
    </source>
</evidence>
<evidence type="ECO:0000256" key="1">
    <source>
        <dbReference type="SAM" id="Phobius"/>
    </source>
</evidence>
<organism evidence="3 4">
    <name type="scientific">Ditylenchus destructor</name>
    <dbReference type="NCBI Taxonomy" id="166010"/>
    <lineage>
        <taxon>Eukaryota</taxon>
        <taxon>Metazoa</taxon>
        <taxon>Ecdysozoa</taxon>
        <taxon>Nematoda</taxon>
        <taxon>Chromadorea</taxon>
        <taxon>Rhabditida</taxon>
        <taxon>Tylenchina</taxon>
        <taxon>Tylenchomorpha</taxon>
        <taxon>Sphaerularioidea</taxon>
        <taxon>Anguinidae</taxon>
        <taxon>Anguininae</taxon>
        <taxon>Ditylenchus</taxon>
    </lineage>
</organism>
<dbReference type="EMBL" id="JAKKPZ010000012">
    <property type="protein sequence ID" value="KAI1714904.1"/>
    <property type="molecule type" value="Genomic_DNA"/>
</dbReference>
<dbReference type="PANTHER" id="PTHR22943">
    <property type="entry name" value="7-TRANSMEMBRANE DOMAIN RECEPTOR C.ELEGANS"/>
    <property type="match status" value="1"/>
</dbReference>
<keyword evidence="2" id="KW-0732">Signal</keyword>
<dbReference type="SUPFAM" id="SSF81321">
    <property type="entry name" value="Family A G protein-coupled receptor-like"/>
    <property type="match status" value="1"/>
</dbReference>
<comment type="caution">
    <text evidence="3">The sequence shown here is derived from an EMBL/GenBank/DDBJ whole genome shotgun (WGS) entry which is preliminary data.</text>
</comment>
<feature type="transmembrane region" description="Helical" evidence="1">
    <location>
        <begin position="103"/>
        <end position="134"/>
    </location>
</feature>
<protein>
    <submittedName>
        <fullName evidence="3">Serpentine type 7TM GPCR chemoreceptor str domain-containing protein</fullName>
    </submittedName>
</protein>
<keyword evidence="1" id="KW-0812">Transmembrane</keyword>
<keyword evidence="1" id="KW-1133">Transmembrane helix</keyword>
<dbReference type="PANTHER" id="PTHR22943:SF248">
    <property type="entry name" value="SEVEN TM RECEPTOR"/>
    <property type="match status" value="1"/>
</dbReference>
<sequence length="192" mass="21543">MLALSLVALLESIWNGAIIRHNENSWDENSKILAQNPYFIDNLNTFVVLSQNNSYSFCHTSFVAIIVVTSYLAVTYTAIKTLRHLKSARLSMSQQTRQMHDSFTRLLIVQAFIPLILLFLPILLLILAVTILPVEMPPEFGIIFSTTIAIIPLANSLSIIFIVPQYRRIVLGKCFAVSPQSTNDYTANVPNC</sequence>
<proteinExistence type="predicted"/>
<keyword evidence="1" id="KW-0472">Membrane</keyword>
<gene>
    <name evidence="3" type="ORF">DdX_08175</name>
</gene>
<accession>A0AAD4N619</accession>
<evidence type="ECO:0000256" key="2">
    <source>
        <dbReference type="SAM" id="SignalP"/>
    </source>
</evidence>
<reference evidence="3" key="1">
    <citation type="submission" date="2022-01" db="EMBL/GenBank/DDBJ databases">
        <title>Genome Sequence Resource for Two Populations of Ditylenchus destructor, the Migratory Endoparasitic Phytonematode.</title>
        <authorList>
            <person name="Zhang H."/>
            <person name="Lin R."/>
            <person name="Xie B."/>
        </authorList>
    </citation>
    <scope>NUCLEOTIDE SEQUENCE</scope>
    <source>
        <strain evidence="3">BazhouSP</strain>
    </source>
</reference>
<evidence type="ECO:0000313" key="3">
    <source>
        <dbReference type="EMBL" id="KAI1714904.1"/>
    </source>
</evidence>
<feature type="signal peptide" evidence="2">
    <location>
        <begin position="1"/>
        <end position="19"/>
    </location>
</feature>
<feature type="transmembrane region" description="Helical" evidence="1">
    <location>
        <begin position="140"/>
        <end position="163"/>
    </location>
</feature>
<dbReference type="Proteomes" id="UP001201812">
    <property type="component" value="Unassembled WGS sequence"/>
</dbReference>
<dbReference type="AlphaFoldDB" id="A0AAD4N619"/>
<feature type="chain" id="PRO_5042023151" evidence="2">
    <location>
        <begin position="20"/>
        <end position="192"/>
    </location>
</feature>